<dbReference type="InterPro" id="IPR054327">
    <property type="entry name" value="His-kinase-like_sensor"/>
</dbReference>
<accession>A0A6A7NBL1</accession>
<dbReference type="Proteomes" id="UP000440498">
    <property type="component" value="Unassembled WGS sequence"/>
</dbReference>
<dbReference type="CDD" id="cd01949">
    <property type="entry name" value="GGDEF"/>
    <property type="match status" value="1"/>
</dbReference>
<feature type="transmembrane region" description="Helical" evidence="4">
    <location>
        <begin position="303"/>
        <end position="323"/>
    </location>
</feature>
<feature type="coiled-coil region" evidence="3">
    <location>
        <begin position="329"/>
        <end position="356"/>
    </location>
</feature>
<keyword evidence="7" id="KW-1185">Reference proteome</keyword>
<dbReference type="CDD" id="cd12914">
    <property type="entry name" value="PDC1_DGC_like"/>
    <property type="match status" value="1"/>
</dbReference>
<dbReference type="Gene3D" id="3.30.450.20">
    <property type="entry name" value="PAS domain"/>
    <property type="match status" value="2"/>
</dbReference>
<proteinExistence type="predicted"/>
<evidence type="ECO:0000256" key="3">
    <source>
        <dbReference type="SAM" id="Coils"/>
    </source>
</evidence>
<evidence type="ECO:0000259" key="5">
    <source>
        <dbReference type="PROSITE" id="PS50887"/>
    </source>
</evidence>
<dbReference type="InterPro" id="IPR029151">
    <property type="entry name" value="Sensor-like_sf"/>
</dbReference>
<gene>
    <name evidence="6" type="ORF">GEV02_30520</name>
</gene>
<comment type="catalytic activity">
    <reaction evidence="2">
        <text>2 GTP = 3',3'-c-di-GMP + 2 diphosphate</text>
        <dbReference type="Rhea" id="RHEA:24898"/>
        <dbReference type="ChEBI" id="CHEBI:33019"/>
        <dbReference type="ChEBI" id="CHEBI:37565"/>
        <dbReference type="ChEBI" id="CHEBI:58805"/>
        <dbReference type="EC" id="2.7.7.65"/>
    </reaction>
</comment>
<dbReference type="InterPro" id="IPR029787">
    <property type="entry name" value="Nucleotide_cyclase"/>
</dbReference>
<evidence type="ECO:0000313" key="6">
    <source>
        <dbReference type="EMBL" id="MQA42476.1"/>
    </source>
</evidence>
<dbReference type="SUPFAM" id="SSF55073">
    <property type="entry name" value="Nucleotide cyclase"/>
    <property type="match status" value="1"/>
</dbReference>
<dbReference type="Gene3D" id="3.30.70.270">
    <property type="match status" value="1"/>
</dbReference>
<keyword evidence="4" id="KW-0472">Membrane</keyword>
<dbReference type="GO" id="GO:0043709">
    <property type="term" value="P:cell adhesion involved in single-species biofilm formation"/>
    <property type="evidence" value="ECO:0007669"/>
    <property type="project" value="TreeGrafter"/>
</dbReference>
<organism evidence="6 7">
    <name type="scientific">Rugamonas aquatica</name>
    <dbReference type="NCBI Taxonomy" id="2743357"/>
    <lineage>
        <taxon>Bacteria</taxon>
        <taxon>Pseudomonadati</taxon>
        <taxon>Pseudomonadota</taxon>
        <taxon>Betaproteobacteria</taxon>
        <taxon>Burkholderiales</taxon>
        <taxon>Oxalobacteraceae</taxon>
        <taxon>Telluria group</taxon>
        <taxon>Rugamonas</taxon>
    </lineage>
</organism>
<dbReference type="GO" id="GO:0052621">
    <property type="term" value="F:diguanylate cyclase activity"/>
    <property type="evidence" value="ECO:0007669"/>
    <property type="project" value="UniProtKB-EC"/>
</dbReference>
<dbReference type="GO" id="GO:1902201">
    <property type="term" value="P:negative regulation of bacterial-type flagellum-dependent cell motility"/>
    <property type="evidence" value="ECO:0007669"/>
    <property type="project" value="TreeGrafter"/>
</dbReference>
<dbReference type="PROSITE" id="PS50887">
    <property type="entry name" value="GGDEF"/>
    <property type="match status" value="1"/>
</dbReference>
<dbReference type="InterPro" id="IPR000160">
    <property type="entry name" value="GGDEF_dom"/>
</dbReference>
<dbReference type="EC" id="2.7.7.65" evidence="1"/>
<dbReference type="InterPro" id="IPR050469">
    <property type="entry name" value="Diguanylate_Cyclase"/>
</dbReference>
<feature type="transmembrane region" description="Helical" evidence="4">
    <location>
        <begin position="26"/>
        <end position="45"/>
    </location>
</feature>
<dbReference type="EMBL" id="WHUG01000021">
    <property type="protein sequence ID" value="MQA42476.1"/>
    <property type="molecule type" value="Genomic_DNA"/>
</dbReference>
<dbReference type="PANTHER" id="PTHR45138:SF9">
    <property type="entry name" value="DIGUANYLATE CYCLASE DGCM-RELATED"/>
    <property type="match status" value="1"/>
</dbReference>
<name>A0A6A7NBL1_9BURK</name>
<keyword evidence="3" id="KW-0175">Coiled coil</keyword>
<dbReference type="AlphaFoldDB" id="A0A6A7NBL1"/>
<dbReference type="FunFam" id="3.30.70.270:FF:000001">
    <property type="entry name" value="Diguanylate cyclase domain protein"/>
    <property type="match status" value="1"/>
</dbReference>
<evidence type="ECO:0000256" key="4">
    <source>
        <dbReference type="SAM" id="Phobius"/>
    </source>
</evidence>
<dbReference type="RefSeq" id="WP_152841573.1">
    <property type="nucleotide sequence ID" value="NZ_WHUG01000021.1"/>
</dbReference>
<evidence type="ECO:0000256" key="1">
    <source>
        <dbReference type="ARBA" id="ARBA00012528"/>
    </source>
</evidence>
<keyword evidence="4" id="KW-0812">Transmembrane</keyword>
<dbReference type="SUPFAM" id="SSF103190">
    <property type="entry name" value="Sensory domain-like"/>
    <property type="match status" value="1"/>
</dbReference>
<dbReference type="Pfam" id="PF22588">
    <property type="entry name" value="dCache_1_like"/>
    <property type="match status" value="1"/>
</dbReference>
<comment type="caution">
    <text evidence="6">The sequence shown here is derived from an EMBL/GenBank/DDBJ whole genome shotgun (WGS) entry which is preliminary data.</text>
</comment>
<dbReference type="SMART" id="SM00267">
    <property type="entry name" value="GGDEF"/>
    <property type="match status" value="1"/>
</dbReference>
<dbReference type="NCBIfam" id="TIGR00254">
    <property type="entry name" value="GGDEF"/>
    <property type="match status" value="1"/>
</dbReference>
<dbReference type="CDD" id="cd12915">
    <property type="entry name" value="PDC2_DGC_like"/>
    <property type="match status" value="1"/>
</dbReference>
<dbReference type="InterPro" id="IPR043128">
    <property type="entry name" value="Rev_trsase/Diguanyl_cyclase"/>
</dbReference>
<evidence type="ECO:0000256" key="2">
    <source>
        <dbReference type="ARBA" id="ARBA00034247"/>
    </source>
</evidence>
<reference evidence="6 7" key="1">
    <citation type="submission" date="2019-10" db="EMBL/GenBank/DDBJ databases">
        <title>Two novel species isolated from a subtropical stream in China.</title>
        <authorList>
            <person name="Lu H."/>
        </authorList>
    </citation>
    <scope>NUCLEOTIDE SEQUENCE [LARGE SCALE GENOMIC DNA]</scope>
    <source>
        <strain evidence="6 7">FT29W</strain>
    </source>
</reference>
<protein>
    <recommendedName>
        <fullName evidence="1">diguanylate cyclase</fullName>
        <ecNumber evidence="1">2.7.7.65</ecNumber>
    </recommendedName>
</protein>
<keyword evidence="4" id="KW-1133">Transmembrane helix</keyword>
<evidence type="ECO:0000313" key="7">
    <source>
        <dbReference type="Proteomes" id="UP000440498"/>
    </source>
</evidence>
<dbReference type="Pfam" id="PF00990">
    <property type="entry name" value="GGDEF"/>
    <property type="match status" value="1"/>
</dbReference>
<sequence>MMSSDLSERVAGAPAPEPPRAPLRSLAIVFVVLVCASLIGMQAWLTAHARAVQLAESEAASANLAEAVAQHAYDTIKEADTVLVGLVERLEHDGKSAPELDRIHELLVRRVAELPQLHGIFVYNADGSWLVNAQPVLLRNQNNSDREYFAYHREHAYRGMHIGPPVRSRSTGDWVVTVSRRFDRPDGAFAGVVLATIDMDYFQRHFQRFKIGDEGAIFLALESGIVLVRRPFSEKSLGRDISRLPLFRDYLPKAPVGTVTFTSAQDGVTRINSYRRLEQYPLVVSAALSKAEVLAPWRADAYLYGGGAVVLVVAIALLGLRLVRQIQLRTQAEAELVRARNALETLNQALERLAMQDGLTGLANRRQFDVSLKNEFSRAMRNGSSLALVMLDVDCFKQYNDIYGHAAGDECLKAIGQIVADSKRRPGDVAARYGGEELVVLLPGTDVAGAIVVAENIRAAVELLELTHGGSTTCRVTVSAGVEALAPVRFETEPVDLVKAADQALYRAKSQGRNRVCSAGDEGERRAAPVFACSQS</sequence>
<dbReference type="GO" id="GO:0005886">
    <property type="term" value="C:plasma membrane"/>
    <property type="evidence" value="ECO:0007669"/>
    <property type="project" value="TreeGrafter"/>
</dbReference>
<feature type="domain" description="GGDEF" evidence="5">
    <location>
        <begin position="384"/>
        <end position="521"/>
    </location>
</feature>
<dbReference type="PANTHER" id="PTHR45138">
    <property type="entry name" value="REGULATORY COMPONENTS OF SENSORY TRANSDUCTION SYSTEM"/>
    <property type="match status" value="1"/>
</dbReference>